<keyword evidence="3" id="KW-1133">Transmembrane helix</keyword>
<dbReference type="OrthoDB" id="5555605at2"/>
<gene>
    <name evidence="6" type="ORF">E4680_00765</name>
</gene>
<comment type="subcellular location">
    <subcellularLocation>
        <location evidence="1">Membrane</location>
        <topology evidence="1">Single-pass membrane protein</topology>
    </subcellularLocation>
</comment>
<sequence>MRWAWRIAAAVLAGLLFGLVALLLALWGLPNGPDRLARWLQPHSPIAFDYVRFEGPLRGPWRIEQLTVRSDRWDLAAEQIELAWHPAALLRGTLHVERLAVQQMRFRNEPPAEPEPPREATLPAPLRLPLAVHLDQFQLDDGCYQAGDAEPECVDGQITNLRLDGSAWAVDALALAHPRLQLSGRGNGEAAGRWPFSARLRAETEIPDWPLWTGEFALDGDLIEFGVAHAAAPPYAYQLAVRVSEPLGALRWQAEWMTEALRPHAFRTDVPEAVVLSGTIQANGTAQAADVEAALHADGAPEGPWDARLTGMVDAGSGRIDRLTLDAPIGRVRGQGQYVFSGADTDVLQADLSWEALRWPGTALDSPEGKLSISGQPTRYDLSLQARLAGAWAGGGQASIALAGEGNRQAFEFSRIEARNLLKGRLDGRGQVAWAPELTWDLALRGQGFDPGALDARWPGRLAFDASTRGQRDDAGLAAELQVDTVQGRLRGRAVQGRLALQGAGSEWTLEQLDVRSGEARMRATGRWGPQIAMQARLRVPDLADLWPGASGRAELDARADGPQDDPQVELEASAREVRMESLRVSVLDLSGSWGGKNEPLQADASIRQLEVGSNTVDSITLDLRGRPADHRLSFTVDRRDLALQLASAGGWTQERWVGRLTALSLRPPAGAPWQLDRPAPLQLSMRDAALEGLCLRASSQSLCADGRWSGAGWQAQLRLADLDLAPWRVLVGNEWTLAGTIGATVDARGDAERLAGTLSARADGVVVERRSPIASLPPERLLTIPELRLSGEATDDGLTAGLSGVPGKKGRLEAQLAMPGYTGRWRELSRLPVEGRMVLETDELAALTLLSPHLDQPQGRFSADLAWRGPWQAPVFSGGARLAGGSVDVPVAGLQLRDIALEASPTAGDQLQFAGQLTSGGGDLSLQGQLKLQAGQPQLLAQLKGRDVRVANTAEAEVWVSPDIQVGYAPAGLSVQGQLTVPQALLKPKELEGTVRPSSDEIIVGAAAEPEPETLAWNLDLRLILGDRVRFEGFGLKTDITGQLGLREGPGTLPVASGELVLDGRYRAYGQDLTIERGRILYTGVPLDSPGLDLRASREFQEQTVGVEVRGLLQQPDVKVFSAPLLPQSDALAYLVLGRPLNQASSDDSAAMNRAAAALGLAGGELLAQRIGGRLGVQDVEIRNSGDVATSELSFGRYLTPRLYISYGVGVFNAVSTLRTRYELSRRWTLRTESGVQSSIDAIYTLER</sequence>
<dbReference type="Proteomes" id="UP000297890">
    <property type="component" value="Unassembled WGS sequence"/>
</dbReference>
<keyword evidence="2" id="KW-0812">Transmembrane</keyword>
<keyword evidence="7" id="KW-1185">Reference proteome</keyword>
<dbReference type="PANTHER" id="PTHR36985">
    <property type="entry name" value="TRANSLOCATION AND ASSEMBLY MODULE SUBUNIT TAMB"/>
    <property type="match status" value="1"/>
</dbReference>
<name>A0A4Z0FDL6_9GAMM</name>
<evidence type="ECO:0000259" key="5">
    <source>
        <dbReference type="Pfam" id="PF04357"/>
    </source>
</evidence>
<feature type="domain" description="Translocation and assembly module TamB C-terminal" evidence="5">
    <location>
        <begin position="919"/>
        <end position="1246"/>
    </location>
</feature>
<evidence type="ECO:0000256" key="1">
    <source>
        <dbReference type="ARBA" id="ARBA00004167"/>
    </source>
</evidence>
<evidence type="ECO:0000256" key="4">
    <source>
        <dbReference type="ARBA" id="ARBA00023136"/>
    </source>
</evidence>
<evidence type="ECO:0000313" key="7">
    <source>
        <dbReference type="Proteomes" id="UP000297890"/>
    </source>
</evidence>
<reference evidence="6 7" key="1">
    <citation type="journal article" date="2019" name="ISME J.">
        <title>Candidatus Macondimonas diazotrophica, a novel gammaproteobacterial genus dominating crude-oil-contaminated coastal sediments.</title>
        <authorList>
            <person name="Karthikeyan S."/>
            <person name="Konstantinidis K."/>
        </authorList>
    </citation>
    <scope>NUCLEOTIDE SEQUENCE [LARGE SCALE GENOMIC DNA]</scope>
    <source>
        <strain evidence="6 7">KTK01</strain>
    </source>
</reference>
<proteinExistence type="predicted"/>
<dbReference type="GO" id="GO:0097347">
    <property type="term" value="C:TAM protein secretion complex"/>
    <property type="evidence" value="ECO:0007669"/>
    <property type="project" value="TreeGrafter"/>
</dbReference>
<protein>
    <recommendedName>
        <fullName evidence="5">Translocation and assembly module TamB C-terminal domain-containing protein</fullName>
    </recommendedName>
</protein>
<dbReference type="PANTHER" id="PTHR36985:SF1">
    <property type="entry name" value="TRANSLOCATION AND ASSEMBLY MODULE SUBUNIT TAMB"/>
    <property type="match status" value="1"/>
</dbReference>
<dbReference type="AlphaFoldDB" id="A0A4Z0FDL6"/>
<dbReference type="GO" id="GO:0009306">
    <property type="term" value="P:protein secretion"/>
    <property type="evidence" value="ECO:0007669"/>
    <property type="project" value="InterPro"/>
</dbReference>
<organism evidence="6 7">
    <name type="scientific">Candidatus Macondimonas diazotrophica</name>
    <dbReference type="NCBI Taxonomy" id="2305248"/>
    <lineage>
        <taxon>Bacteria</taxon>
        <taxon>Pseudomonadati</taxon>
        <taxon>Pseudomonadota</taxon>
        <taxon>Gammaproteobacteria</taxon>
        <taxon>Chromatiales</taxon>
        <taxon>Ectothiorhodospiraceae</taxon>
        <taxon>Candidatus Macondimonas</taxon>
    </lineage>
</organism>
<dbReference type="GO" id="GO:0005886">
    <property type="term" value="C:plasma membrane"/>
    <property type="evidence" value="ECO:0007669"/>
    <property type="project" value="InterPro"/>
</dbReference>
<dbReference type="RefSeq" id="WP_135280465.1">
    <property type="nucleotide sequence ID" value="NZ_SRIO01000001.1"/>
</dbReference>
<comment type="caution">
    <text evidence="6">The sequence shown here is derived from an EMBL/GenBank/DDBJ whole genome shotgun (WGS) entry which is preliminary data.</text>
</comment>
<dbReference type="Pfam" id="PF04357">
    <property type="entry name" value="TamB"/>
    <property type="match status" value="1"/>
</dbReference>
<dbReference type="EMBL" id="SRIO01000001">
    <property type="protein sequence ID" value="TFZ84105.1"/>
    <property type="molecule type" value="Genomic_DNA"/>
</dbReference>
<accession>A0A4Z0FDL6</accession>
<evidence type="ECO:0000256" key="2">
    <source>
        <dbReference type="ARBA" id="ARBA00022692"/>
    </source>
</evidence>
<evidence type="ECO:0000313" key="6">
    <source>
        <dbReference type="EMBL" id="TFZ84105.1"/>
    </source>
</evidence>
<dbReference type="InterPro" id="IPR007452">
    <property type="entry name" value="TamB_C"/>
</dbReference>
<keyword evidence="4" id="KW-0472">Membrane</keyword>
<evidence type="ECO:0000256" key="3">
    <source>
        <dbReference type="ARBA" id="ARBA00022989"/>
    </source>
</evidence>